<dbReference type="GO" id="GO:0007281">
    <property type="term" value="P:germ cell development"/>
    <property type="evidence" value="ECO:0007669"/>
    <property type="project" value="TreeGrafter"/>
</dbReference>
<dbReference type="Ensembl" id="ENSPMGT00000023033.1">
    <property type="protein sequence ID" value="ENSPMGP00000021622.1"/>
    <property type="gene ID" value="ENSPMGG00000017500.1"/>
</dbReference>
<evidence type="ECO:0000256" key="2">
    <source>
        <dbReference type="PROSITE-ProRule" id="PRU00266"/>
    </source>
</evidence>
<evidence type="ECO:0000313" key="4">
    <source>
        <dbReference type="Ensembl" id="ENSPMGP00000021622.1"/>
    </source>
</evidence>
<reference evidence="4" key="2">
    <citation type="submission" date="2025-09" db="UniProtKB">
        <authorList>
            <consortium name="Ensembl"/>
        </authorList>
    </citation>
    <scope>IDENTIFICATION</scope>
</reference>
<keyword evidence="1 2" id="KW-0694">RNA-binding</keyword>
<name>A0A3B4AWN3_9GOBI</name>
<dbReference type="PROSITE" id="PS50137">
    <property type="entry name" value="DS_RBD"/>
    <property type="match status" value="1"/>
</dbReference>
<dbReference type="GO" id="GO:0003729">
    <property type="term" value="F:mRNA binding"/>
    <property type="evidence" value="ECO:0007669"/>
    <property type="project" value="TreeGrafter"/>
</dbReference>
<dbReference type="InterPro" id="IPR014720">
    <property type="entry name" value="dsRBD_dom"/>
</dbReference>
<dbReference type="GO" id="GO:0035418">
    <property type="term" value="P:protein localization to synapse"/>
    <property type="evidence" value="ECO:0007669"/>
    <property type="project" value="TreeGrafter"/>
</dbReference>
<evidence type="ECO:0000259" key="3">
    <source>
        <dbReference type="PROSITE" id="PS50137"/>
    </source>
</evidence>
<reference evidence="4" key="1">
    <citation type="submission" date="2025-08" db="UniProtKB">
        <authorList>
            <consortium name="Ensembl"/>
        </authorList>
    </citation>
    <scope>IDENTIFICATION</scope>
</reference>
<dbReference type="GO" id="GO:0098964">
    <property type="term" value="P:anterograde dendritic transport of messenger ribonucleoprotein complex"/>
    <property type="evidence" value="ECO:0007669"/>
    <property type="project" value="TreeGrafter"/>
</dbReference>
<dbReference type="GO" id="GO:0043025">
    <property type="term" value="C:neuronal cell body"/>
    <property type="evidence" value="ECO:0007669"/>
    <property type="project" value="TreeGrafter"/>
</dbReference>
<dbReference type="GO" id="GO:0032839">
    <property type="term" value="C:dendrite cytoplasm"/>
    <property type="evidence" value="ECO:0007669"/>
    <property type="project" value="GOC"/>
</dbReference>
<evidence type="ECO:0000256" key="1">
    <source>
        <dbReference type="ARBA" id="ARBA00022884"/>
    </source>
</evidence>
<dbReference type="GO" id="GO:0008298">
    <property type="term" value="P:intracellular mRNA localization"/>
    <property type="evidence" value="ECO:0007669"/>
    <property type="project" value="TreeGrafter"/>
</dbReference>
<dbReference type="Gene3D" id="3.30.160.20">
    <property type="match status" value="1"/>
</dbReference>
<dbReference type="SMART" id="SM00358">
    <property type="entry name" value="DSRM"/>
    <property type="match status" value="1"/>
</dbReference>
<feature type="domain" description="DRBM" evidence="3">
    <location>
        <begin position="21"/>
        <end position="88"/>
    </location>
</feature>
<dbReference type="GO" id="GO:0005886">
    <property type="term" value="C:plasma membrane"/>
    <property type="evidence" value="ECO:0007669"/>
    <property type="project" value="TreeGrafter"/>
</dbReference>
<dbReference type="GO" id="GO:0003725">
    <property type="term" value="F:double-stranded RNA binding"/>
    <property type="evidence" value="ECO:0007669"/>
    <property type="project" value="TreeGrafter"/>
</dbReference>
<dbReference type="STRING" id="409849.ENSPMGP00000021622"/>
<sequence>MASHREYTMPLQEKIDINYKHEVNHVYELAQKHYLPVDFKEVKKEGPLHDAIFTFRLTVGEFTAEAEASSKMFAKKAAAIKMLNCLGYN</sequence>
<protein>
    <recommendedName>
        <fullName evidence="3">DRBM domain-containing protein</fullName>
    </recommendedName>
</protein>
<dbReference type="FunFam" id="3.30.160.20:FF:000007">
    <property type="entry name" value="Double-stranded RNA-binding protein Staufen homolog 1"/>
    <property type="match status" value="1"/>
</dbReference>
<dbReference type="GO" id="GO:0010494">
    <property type="term" value="C:cytoplasmic stress granule"/>
    <property type="evidence" value="ECO:0007669"/>
    <property type="project" value="TreeGrafter"/>
</dbReference>
<dbReference type="InterPro" id="IPR051740">
    <property type="entry name" value="DRBM-containing_protein"/>
</dbReference>
<keyword evidence="5" id="KW-1185">Reference proteome</keyword>
<dbReference type="SUPFAM" id="SSF54768">
    <property type="entry name" value="dsRNA-binding domain-like"/>
    <property type="match status" value="1"/>
</dbReference>
<dbReference type="PANTHER" id="PTHR46054:SF3">
    <property type="entry name" value="MATERNAL EFFECT PROTEIN STAUFEN"/>
    <property type="match status" value="1"/>
</dbReference>
<evidence type="ECO:0000313" key="5">
    <source>
        <dbReference type="Proteomes" id="UP000261520"/>
    </source>
</evidence>
<dbReference type="PANTHER" id="PTHR46054">
    <property type="entry name" value="MATERNAL EFFECT PROTEIN STAUFEN"/>
    <property type="match status" value="1"/>
</dbReference>
<proteinExistence type="predicted"/>
<dbReference type="Proteomes" id="UP000261520">
    <property type="component" value="Unplaced"/>
</dbReference>
<dbReference type="Pfam" id="PF00035">
    <property type="entry name" value="dsrm"/>
    <property type="match status" value="1"/>
</dbReference>
<dbReference type="AlphaFoldDB" id="A0A3B4AWN3"/>
<accession>A0A3B4AWN3</accession>
<organism evidence="4 5">
    <name type="scientific">Periophthalmus magnuspinnatus</name>
    <dbReference type="NCBI Taxonomy" id="409849"/>
    <lineage>
        <taxon>Eukaryota</taxon>
        <taxon>Metazoa</taxon>
        <taxon>Chordata</taxon>
        <taxon>Craniata</taxon>
        <taxon>Vertebrata</taxon>
        <taxon>Euteleostomi</taxon>
        <taxon>Actinopterygii</taxon>
        <taxon>Neopterygii</taxon>
        <taxon>Teleostei</taxon>
        <taxon>Neoteleostei</taxon>
        <taxon>Acanthomorphata</taxon>
        <taxon>Gobiaria</taxon>
        <taxon>Gobiiformes</taxon>
        <taxon>Gobioidei</taxon>
        <taxon>Gobiidae</taxon>
        <taxon>Oxudercinae</taxon>
        <taxon>Periophthalmus</taxon>
    </lineage>
</organism>